<organism evidence="1 2">
    <name type="scientific">Metschnikowia aff. pulcherrima</name>
    <dbReference type="NCBI Taxonomy" id="2163413"/>
    <lineage>
        <taxon>Eukaryota</taxon>
        <taxon>Fungi</taxon>
        <taxon>Dikarya</taxon>
        <taxon>Ascomycota</taxon>
        <taxon>Saccharomycotina</taxon>
        <taxon>Pichiomycetes</taxon>
        <taxon>Metschnikowiaceae</taxon>
        <taxon>Metschnikowia</taxon>
    </lineage>
</organism>
<keyword evidence="2" id="KW-1185">Reference proteome</keyword>
<evidence type="ECO:0000313" key="2">
    <source>
        <dbReference type="Proteomes" id="UP000292447"/>
    </source>
</evidence>
<accession>A0A4P6XNU2</accession>
<protein>
    <submittedName>
        <fullName evidence="1">Uncharacterized protein</fullName>
    </submittedName>
</protein>
<proteinExistence type="predicted"/>
<dbReference type="InterPro" id="IPR035189">
    <property type="entry name" value="Std1/Mth1"/>
</dbReference>
<name>A0A4P6XNU2_9ASCO</name>
<dbReference type="EMBL" id="CP034457">
    <property type="protein sequence ID" value="QBM87441.1"/>
    <property type="molecule type" value="Genomic_DNA"/>
</dbReference>
<evidence type="ECO:0000313" key="1">
    <source>
        <dbReference type="EMBL" id="QBM87441.1"/>
    </source>
</evidence>
<sequence>MYGYPGARGTLQNTVLAPANFRDQARTAIYQHLPESTQSLATSIRLAPSRLKQVQNLQKLRHSLALSVFSWSKRLVRLAPLLYSLSTATIPEDCEPTTTTVEQLINDILLHENFCREKVLERRGHAPQVPAFLGPESAPTGFLDDEYEEIKISLGSELSYQNVPELLVDWNLNVTRCKLMVTGLPLVSSSPDLIYSNTSLPLLVGDLAQICHIVLLPQHITDTELIHTLCSSDLYAEHQLDASFKRSVADISVKQSRLLQISQKKHLPPPITAAEQSYLTFRYKEIATRNYLVNLAAAATTAYEYKLRSDAVKRDLKRQANGERKKLTKEEKKTLWDSVRMDVFRRAGLEE</sequence>
<dbReference type="Proteomes" id="UP000292447">
    <property type="component" value="Chromosome II"/>
</dbReference>
<dbReference type="AlphaFoldDB" id="A0A4P6XNU2"/>
<dbReference type="Pfam" id="PF17235">
    <property type="entry name" value="STD1"/>
    <property type="match status" value="1"/>
</dbReference>
<gene>
    <name evidence="1" type="ORF">METSCH_B06430</name>
</gene>
<reference evidence="2" key="1">
    <citation type="submission" date="2019-03" db="EMBL/GenBank/DDBJ databases">
        <title>Snf2 controls pulcherriminic acid biosynthesis and connects pigmentation and antifungal activity of the yeast Metschnikowia pulcherrima.</title>
        <authorList>
            <person name="Gore-Lloyd D."/>
            <person name="Sumann I."/>
            <person name="Brachmann A.O."/>
            <person name="Schneeberger K."/>
            <person name="Ortiz-Merino R.A."/>
            <person name="Moreno-Beltran M."/>
            <person name="Schlaefli M."/>
            <person name="Kirner P."/>
            <person name="Santos Kron A."/>
            <person name="Wolfe K.H."/>
            <person name="Piel J."/>
            <person name="Ahrens C.H."/>
            <person name="Henk D."/>
            <person name="Freimoser F.M."/>
        </authorList>
    </citation>
    <scope>NUCLEOTIDE SEQUENCE [LARGE SCALE GENOMIC DNA]</scope>
    <source>
        <strain evidence="2">APC 1.2</strain>
    </source>
</reference>